<dbReference type="PIRSF" id="PIRSF000463">
    <property type="entry name" value="GlgB"/>
    <property type="match status" value="1"/>
</dbReference>
<dbReference type="EMBL" id="RJKL01000001">
    <property type="protein sequence ID" value="ROP34189.1"/>
    <property type="molecule type" value="Genomic_DNA"/>
</dbReference>
<comment type="function">
    <text evidence="9">Catalyzes the formation of the alpha-1,6-glucosidic linkages in glycogen by scission of a 1,4-alpha-linked oligosaccharide from growing alpha-1,4-glucan chains and the subsequent attachment of the oligosaccharide to the alpha-1,6 position.</text>
</comment>
<sequence>MIGQTTPPPPSPPMPGGADQRLLHAVVSGDTHDPHSLLGAHPAGGRTVIRTMRKGAKNVAVVAGGERTEMTQVHPDGIFAAELPGSVLDYRIDVDGTTCDDPYRHPPTLGELDLHLIGEGRHEKLWTVLGAHPSGDGVAFAVWAPSARGVQVVGDFTGWGPYDGWPMRSLGSSGVWELYVPGTAAGAKYKFKILGRDGVWREKADPLAQHTEVPPATASVVFESAYEWQDSRWMAERATKHWHQEPTSIYEVHLGSWRPGLSYVELATQLVDYVVETGFTHVELMPVMEHPFGGSWGYQVTGYFAPTSRFGNPDEFRYLVDKLHQAGIGVILDWVPAHFPKDEWALARFDGTPLYEHEDWRRGEHPDWGTYVFDFGRREVRNFLVANALYWCDEFHADGLRVDAVASMLYLDYSRKDGEWTPNQYGGRENLDAISFLQEMNATVYKHHPGVVTIAEESTAWPGVTRPTHLGGLGFGFKWNMGWMNDTLSYMEKEPIYRQWHHHQMTFATVYAWSENYILPISHDEVVHGKGSLTGKMPGDLWQKLANNRALLGFMWAFTGKQLLFMGAEMGDEREWSEERGLDWTLLADETRGGGIHRLIKDLNHAYRETPALWTQDTTPSGFRWITSEDSQHNTFSFLRFAPNGDTLACIVNFAAIPHEGYRIGLPRAGVWREVINTDSSLYGGSGVGNLGEVHAEAMPWHGLNASASLRVPPLGAVWLRYEG</sequence>
<feature type="active site" description="Proton donor" evidence="9 10">
    <location>
        <position position="456"/>
    </location>
</feature>
<comment type="pathway">
    <text evidence="2 9">Glycan biosynthesis; glycogen biosynthesis.</text>
</comment>
<dbReference type="SUPFAM" id="SSF81296">
    <property type="entry name" value="E set domains"/>
    <property type="match status" value="2"/>
</dbReference>
<dbReference type="UniPathway" id="UPA00164"/>
<dbReference type="EC" id="2.4.1.18" evidence="9"/>
<protein>
    <recommendedName>
        <fullName evidence="9">1,4-alpha-glucan branching enzyme GlgB</fullName>
        <ecNumber evidence="9">2.4.1.18</ecNumber>
    </recommendedName>
    <alternativeName>
        <fullName evidence="9">1,4-alpha-D-glucan:1,4-alpha-D-glucan 6-glucosyl-transferase</fullName>
    </alternativeName>
    <alternativeName>
        <fullName evidence="9">Alpha-(1-&gt;4)-glucan branching enzyme</fullName>
    </alternativeName>
    <alternativeName>
        <fullName evidence="9">Glycogen branching enzyme</fullName>
        <shortName evidence="9">BE</shortName>
    </alternativeName>
</protein>
<dbReference type="NCBIfam" id="TIGR01515">
    <property type="entry name" value="branching_enzym"/>
    <property type="match status" value="1"/>
</dbReference>
<dbReference type="NCBIfam" id="NF008967">
    <property type="entry name" value="PRK12313.1"/>
    <property type="match status" value="1"/>
</dbReference>
<dbReference type="InterPro" id="IPR013780">
    <property type="entry name" value="Glyco_hydro_b"/>
</dbReference>
<dbReference type="Proteomes" id="UP000271683">
    <property type="component" value="Unassembled WGS sequence"/>
</dbReference>
<dbReference type="InterPro" id="IPR017853">
    <property type="entry name" value="GH"/>
</dbReference>
<dbReference type="GO" id="GO:0004553">
    <property type="term" value="F:hydrolase activity, hydrolyzing O-glycosyl compounds"/>
    <property type="evidence" value="ECO:0007669"/>
    <property type="project" value="InterPro"/>
</dbReference>
<dbReference type="GO" id="GO:0005829">
    <property type="term" value="C:cytosol"/>
    <property type="evidence" value="ECO:0007669"/>
    <property type="project" value="TreeGrafter"/>
</dbReference>
<proteinExistence type="inferred from homology"/>
<dbReference type="PANTHER" id="PTHR43651:SF3">
    <property type="entry name" value="1,4-ALPHA-GLUCAN-BRANCHING ENZYME"/>
    <property type="match status" value="1"/>
</dbReference>
<evidence type="ECO:0000259" key="11">
    <source>
        <dbReference type="SMART" id="SM00642"/>
    </source>
</evidence>
<evidence type="ECO:0000256" key="9">
    <source>
        <dbReference type="HAMAP-Rule" id="MF_00685"/>
    </source>
</evidence>
<dbReference type="Gene3D" id="3.20.20.80">
    <property type="entry name" value="Glycosidases"/>
    <property type="match status" value="1"/>
</dbReference>
<dbReference type="SMART" id="SM00642">
    <property type="entry name" value="Aamy"/>
    <property type="match status" value="1"/>
</dbReference>
<reference evidence="12 13" key="1">
    <citation type="submission" date="2018-11" db="EMBL/GenBank/DDBJ databases">
        <title>Sequencing the genomes of 1000 actinobacteria strains.</title>
        <authorList>
            <person name="Klenk H.-P."/>
        </authorList>
    </citation>
    <scope>NUCLEOTIDE SEQUENCE [LARGE SCALE GENOMIC DNA]</scope>
    <source>
        <strain evidence="12 13">DSM 43634</strain>
    </source>
</reference>
<evidence type="ECO:0000256" key="1">
    <source>
        <dbReference type="ARBA" id="ARBA00000826"/>
    </source>
</evidence>
<dbReference type="Gene3D" id="2.60.40.1180">
    <property type="entry name" value="Golgi alpha-mannosidase II"/>
    <property type="match status" value="1"/>
</dbReference>
<feature type="domain" description="Glycosyl hydrolase family 13 catalytic" evidence="11">
    <location>
        <begin position="251"/>
        <end position="624"/>
    </location>
</feature>
<dbReference type="InterPro" id="IPR006048">
    <property type="entry name" value="A-amylase/branching_C"/>
</dbReference>
<dbReference type="Gene3D" id="2.60.40.10">
    <property type="entry name" value="Immunoglobulins"/>
    <property type="match status" value="2"/>
</dbReference>
<dbReference type="PANTHER" id="PTHR43651">
    <property type="entry name" value="1,4-ALPHA-GLUCAN-BRANCHING ENZYME"/>
    <property type="match status" value="1"/>
</dbReference>
<dbReference type="InterPro" id="IPR013783">
    <property type="entry name" value="Ig-like_fold"/>
</dbReference>
<evidence type="ECO:0000256" key="3">
    <source>
        <dbReference type="ARBA" id="ARBA00009000"/>
    </source>
</evidence>
<dbReference type="Pfam" id="PF02806">
    <property type="entry name" value="Alpha-amylase_C"/>
    <property type="match status" value="1"/>
</dbReference>
<dbReference type="CDD" id="cd11322">
    <property type="entry name" value="AmyAc_Glg_BE"/>
    <property type="match status" value="1"/>
</dbReference>
<feature type="active site" description="Nucleophile" evidence="9 10">
    <location>
        <position position="403"/>
    </location>
</feature>
<dbReference type="InterPro" id="IPR044143">
    <property type="entry name" value="GlgB_N_E_set_prok"/>
</dbReference>
<organism evidence="12 13">
    <name type="scientific">Couchioplanes caeruleus</name>
    <dbReference type="NCBI Taxonomy" id="56438"/>
    <lineage>
        <taxon>Bacteria</taxon>
        <taxon>Bacillati</taxon>
        <taxon>Actinomycetota</taxon>
        <taxon>Actinomycetes</taxon>
        <taxon>Micromonosporales</taxon>
        <taxon>Micromonosporaceae</taxon>
        <taxon>Couchioplanes</taxon>
    </lineage>
</organism>
<dbReference type="InterPro" id="IPR006047">
    <property type="entry name" value="GH13_cat_dom"/>
</dbReference>
<name>A0A3N1GVB9_9ACTN</name>
<comment type="subunit">
    <text evidence="9">Monomer.</text>
</comment>
<dbReference type="SUPFAM" id="SSF51445">
    <property type="entry name" value="(Trans)glycosidases"/>
    <property type="match status" value="1"/>
</dbReference>
<dbReference type="GO" id="GO:0005978">
    <property type="term" value="P:glycogen biosynthetic process"/>
    <property type="evidence" value="ECO:0007669"/>
    <property type="project" value="UniProtKB-UniRule"/>
</dbReference>
<comment type="catalytic activity">
    <reaction evidence="1 9">
        <text>Transfers a segment of a (1-&gt;4)-alpha-D-glucan chain to a primary hydroxy group in a similar glucan chain.</text>
        <dbReference type="EC" id="2.4.1.18"/>
    </reaction>
</comment>
<keyword evidence="4 9" id="KW-0321">Glycogen metabolism</keyword>
<dbReference type="InterPro" id="IPR037439">
    <property type="entry name" value="Branching_enzy"/>
</dbReference>
<evidence type="ECO:0000313" key="13">
    <source>
        <dbReference type="Proteomes" id="UP000271683"/>
    </source>
</evidence>
<dbReference type="AlphaFoldDB" id="A0A3N1GVB9"/>
<dbReference type="GO" id="GO:0043169">
    <property type="term" value="F:cation binding"/>
    <property type="evidence" value="ECO:0007669"/>
    <property type="project" value="InterPro"/>
</dbReference>
<evidence type="ECO:0000256" key="6">
    <source>
        <dbReference type="ARBA" id="ARBA00022679"/>
    </source>
</evidence>
<evidence type="ECO:0000256" key="8">
    <source>
        <dbReference type="ARBA" id="ARBA00023277"/>
    </source>
</evidence>
<keyword evidence="6 9" id="KW-0808">Transferase</keyword>
<dbReference type="Pfam" id="PF22019">
    <property type="entry name" value="GlgB_N"/>
    <property type="match status" value="1"/>
</dbReference>
<keyword evidence="8 9" id="KW-0119">Carbohydrate metabolism</keyword>
<evidence type="ECO:0000256" key="5">
    <source>
        <dbReference type="ARBA" id="ARBA00022676"/>
    </source>
</evidence>
<evidence type="ECO:0000256" key="4">
    <source>
        <dbReference type="ARBA" id="ARBA00022600"/>
    </source>
</evidence>
<keyword evidence="5 9" id="KW-0328">Glycosyltransferase</keyword>
<dbReference type="FunFam" id="2.60.40.1180:FF:000002">
    <property type="entry name" value="1,4-alpha-glucan branching enzyme GlgB"/>
    <property type="match status" value="1"/>
</dbReference>
<dbReference type="HAMAP" id="MF_00685">
    <property type="entry name" value="GlgB"/>
    <property type="match status" value="1"/>
</dbReference>
<dbReference type="NCBIfam" id="NF003811">
    <property type="entry name" value="PRK05402.1"/>
    <property type="match status" value="1"/>
</dbReference>
<accession>A0A3N1GVB9</accession>
<gene>
    <name evidence="9" type="primary">glgB</name>
    <name evidence="12" type="ORF">EDD30_7266</name>
</gene>
<evidence type="ECO:0000313" key="12">
    <source>
        <dbReference type="EMBL" id="ROP34189.1"/>
    </source>
</evidence>
<dbReference type="Pfam" id="PF02922">
    <property type="entry name" value="CBM_48"/>
    <property type="match status" value="1"/>
</dbReference>
<dbReference type="GO" id="GO:0003844">
    <property type="term" value="F:1,4-alpha-glucan branching enzyme activity"/>
    <property type="evidence" value="ECO:0007669"/>
    <property type="project" value="UniProtKB-UniRule"/>
</dbReference>
<evidence type="ECO:0000256" key="10">
    <source>
        <dbReference type="PIRSR" id="PIRSR000463-1"/>
    </source>
</evidence>
<evidence type="ECO:0000256" key="7">
    <source>
        <dbReference type="ARBA" id="ARBA00023056"/>
    </source>
</evidence>
<dbReference type="CDD" id="cd02855">
    <property type="entry name" value="E_set_GBE_prok_N"/>
    <property type="match status" value="1"/>
</dbReference>
<dbReference type="Pfam" id="PF00128">
    <property type="entry name" value="Alpha-amylase"/>
    <property type="match status" value="1"/>
</dbReference>
<dbReference type="InterPro" id="IPR004193">
    <property type="entry name" value="Glyco_hydro_13_N"/>
</dbReference>
<evidence type="ECO:0000256" key="2">
    <source>
        <dbReference type="ARBA" id="ARBA00004964"/>
    </source>
</evidence>
<comment type="similarity">
    <text evidence="3 9">Belongs to the glycosyl hydrolase 13 family. GlgB subfamily.</text>
</comment>
<dbReference type="InterPro" id="IPR006407">
    <property type="entry name" value="GlgB"/>
</dbReference>
<dbReference type="InterPro" id="IPR054169">
    <property type="entry name" value="GlgB_N"/>
</dbReference>
<dbReference type="SUPFAM" id="SSF51011">
    <property type="entry name" value="Glycosyl hydrolase domain"/>
    <property type="match status" value="1"/>
</dbReference>
<keyword evidence="7 9" id="KW-0320">Glycogen biosynthesis</keyword>
<comment type="caution">
    <text evidence="12">The sequence shown here is derived from an EMBL/GenBank/DDBJ whole genome shotgun (WGS) entry which is preliminary data.</text>
</comment>
<dbReference type="FunFam" id="3.20.20.80:FF:000003">
    <property type="entry name" value="1,4-alpha-glucan branching enzyme GlgB"/>
    <property type="match status" value="1"/>
</dbReference>
<dbReference type="InterPro" id="IPR014756">
    <property type="entry name" value="Ig_E-set"/>
</dbReference>